<dbReference type="GO" id="GO:0016705">
    <property type="term" value="F:oxidoreductase activity, acting on paired donors, with incorporation or reduction of molecular oxygen"/>
    <property type="evidence" value="ECO:0007669"/>
    <property type="project" value="UniProtKB-ARBA"/>
</dbReference>
<accession>A0A4R0J4B7</accession>
<dbReference type="CDD" id="cd03467">
    <property type="entry name" value="Rieske"/>
    <property type="match status" value="1"/>
</dbReference>
<dbReference type="EMBL" id="SJKC01000001">
    <property type="protein sequence ID" value="TCC40330.1"/>
    <property type="molecule type" value="Genomic_DNA"/>
</dbReference>
<keyword evidence="6 7" id="KW-0786">Thiamine pyrophosphate</keyword>
<keyword evidence="2" id="KW-0001">2Fe-2S</keyword>
<dbReference type="InterPro" id="IPR029035">
    <property type="entry name" value="DHS-like_NAD/FAD-binding_dom"/>
</dbReference>
<dbReference type="PANTHER" id="PTHR42981">
    <property type="entry name" value="PYRUVATE DEHYDROGENASE [UBIQUINONE]"/>
    <property type="match status" value="1"/>
</dbReference>
<protein>
    <submittedName>
        <fullName evidence="9">Thiamine pyrophosphate-binding protein</fullName>
    </submittedName>
</protein>
<dbReference type="PROSITE" id="PS00187">
    <property type="entry name" value="TPP_ENZYMES"/>
    <property type="match status" value="1"/>
</dbReference>
<dbReference type="InterPro" id="IPR017941">
    <property type="entry name" value="Rieske_2Fe-2S"/>
</dbReference>
<evidence type="ECO:0000256" key="1">
    <source>
        <dbReference type="ARBA" id="ARBA00007812"/>
    </source>
</evidence>
<keyword evidence="5" id="KW-0411">Iron-sulfur</keyword>
<proteinExistence type="inferred from homology"/>
<dbReference type="Pfam" id="PF02776">
    <property type="entry name" value="TPP_enzyme_N"/>
    <property type="match status" value="1"/>
</dbReference>
<dbReference type="GO" id="GO:0000287">
    <property type="term" value="F:magnesium ion binding"/>
    <property type="evidence" value="ECO:0007669"/>
    <property type="project" value="InterPro"/>
</dbReference>
<evidence type="ECO:0000259" key="8">
    <source>
        <dbReference type="PROSITE" id="PS51296"/>
    </source>
</evidence>
<organism evidence="9 10">
    <name type="scientific">Kribbella speibonae</name>
    <dbReference type="NCBI Taxonomy" id="1572660"/>
    <lineage>
        <taxon>Bacteria</taxon>
        <taxon>Bacillati</taxon>
        <taxon>Actinomycetota</taxon>
        <taxon>Actinomycetes</taxon>
        <taxon>Propionibacteriales</taxon>
        <taxon>Kribbellaceae</taxon>
        <taxon>Kribbella</taxon>
    </lineage>
</organism>
<dbReference type="SUPFAM" id="SSF52518">
    <property type="entry name" value="Thiamin diphosphate-binding fold (THDP-binding)"/>
    <property type="match status" value="2"/>
</dbReference>
<dbReference type="GO" id="GO:0004497">
    <property type="term" value="F:monooxygenase activity"/>
    <property type="evidence" value="ECO:0007669"/>
    <property type="project" value="UniProtKB-ARBA"/>
</dbReference>
<dbReference type="InterPro" id="IPR011766">
    <property type="entry name" value="TPP_enzyme_TPP-bd"/>
</dbReference>
<dbReference type="RefSeq" id="WP_131495081.1">
    <property type="nucleotide sequence ID" value="NZ_SJKC01000001.1"/>
</dbReference>
<dbReference type="GO" id="GO:0030976">
    <property type="term" value="F:thiamine pyrophosphate binding"/>
    <property type="evidence" value="ECO:0007669"/>
    <property type="project" value="InterPro"/>
</dbReference>
<evidence type="ECO:0000256" key="4">
    <source>
        <dbReference type="ARBA" id="ARBA00023004"/>
    </source>
</evidence>
<feature type="domain" description="Rieske" evidence="8">
    <location>
        <begin position="5"/>
        <end position="100"/>
    </location>
</feature>
<comment type="caution">
    <text evidence="9">The sequence shown here is derived from an EMBL/GenBank/DDBJ whole genome shotgun (WGS) entry which is preliminary data.</text>
</comment>
<dbReference type="InterPro" id="IPR012000">
    <property type="entry name" value="Thiamin_PyroP_enz_cen_dom"/>
</dbReference>
<sequence>MTANWHRVDEVDVPADGRVRSVVVDGRSIALSRCGARLGALDNKCPHQGGPLGEGSIEKGLLRCPWHGYDYDPITGQPPEGFSDSVPSYPVDERDDGVYVQLPEPAEAVRTVADVLVETLVAHGVTHVFGMVGHSNLGFAEAMRRAEVRGELTYIGIRHEGAAAFAAGAYGKLTGRPAVAFAIAGPGSTNLLTGLYDAKLDGSPVLAVSGQVPSKWLGRGAFQDLDLTAVFKDVAVSSTSVNAGSDHAELAALAVKHAVDGRGVAHLVLPDEVQVLPSDAPAASPRGRLSPRQIRPDEDSLIRAAALIRDARRPVLVVGHGARDASLEVRELAERLNAPVLTTFKAKGLVPDTHPLGAGVLGRSGTPVASWLMNESDLLLVVGASFSNHTGIAAYKPIVQIDDDHAAIGRFDPVAVDVLGDARLALSALTGLLTDVKAEDQRPDVAERWAIWRAEKRRRVDDDRGRGVSAAAVFDALSRHLPADAVVTVDVGNHAYSLGRYLESKGQPVLMSGYLGSIGFGYPAALGAWAAAPGRPIVAVTGDGGFGQYAAELTTAVKYGIPIKHVLLDNHSLGKISKEQLAADYPVWHTSLHNPDWAAYAELCGATGLRVTRRQDLDDAMTALFAATGPALLGIEQDAELL</sequence>
<dbReference type="Pfam" id="PF02775">
    <property type="entry name" value="TPP_enzyme_C"/>
    <property type="match status" value="1"/>
</dbReference>
<name>A0A4R0J4B7_9ACTN</name>
<dbReference type="Pfam" id="PF00205">
    <property type="entry name" value="TPP_enzyme_M"/>
    <property type="match status" value="1"/>
</dbReference>
<evidence type="ECO:0000256" key="3">
    <source>
        <dbReference type="ARBA" id="ARBA00022723"/>
    </source>
</evidence>
<dbReference type="PROSITE" id="PS51296">
    <property type="entry name" value="RIESKE"/>
    <property type="match status" value="1"/>
</dbReference>
<dbReference type="Gene3D" id="2.102.10.10">
    <property type="entry name" value="Rieske [2Fe-2S] iron-sulphur domain"/>
    <property type="match status" value="1"/>
</dbReference>
<dbReference type="Pfam" id="PF00355">
    <property type="entry name" value="Rieske"/>
    <property type="match status" value="1"/>
</dbReference>
<evidence type="ECO:0000256" key="6">
    <source>
        <dbReference type="ARBA" id="ARBA00023052"/>
    </source>
</evidence>
<dbReference type="Gene3D" id="3.40.50.1220">
    <property type="entry name" value="TPP-binding domain"/>
    <property type="match status" value="1"/>
</dbReference>
<reference evidence="9 10" key="1">
    <citation type="submission" date="2019-02" db="EMBL/GenBank/DDBJ databases">
        <title>Kribbella capetownensis sp. nov. and Kribbella speibonae sp. nov., isolated from soil.</title>
        <authorList>
            <person name="Curtis S.M."/>
            <person name="Norton I."/>
            <person name="Everest G.J."/>
            <person name="Meyers P.R."/>
        </authorList>
    </citation>
    <scope>NUCLEOTIDE SEQUENCE [LARGE SCALE GENOMIC DNA]</scope>
    <source>
        <strain evidence="9 10">YM55</strain>
    </source>
</reference>
<dbReference type="PANTHER" id="PTHR42981:SF2">
    <property type="entry name" value="PYRUVATE DEHYDROGENASE [UBIQUINONE]"/>
    <property type="match status" value="1"/>
</dbReference>
<dbReference type="InterPro" id="IPR000399">
    <property type="entry name" value="TPP-bd_CS"/>
</dbReference>
<evidence type="ECO:0000313" key="9">
    <source>
        <dbReference type="EMBL" id="TCC40330.1"/>
    </source>
</evidence>
<dbReference type="SUPFAM" id="SSF50022">
    <property type="entry name" value="ISP domain"/>
    <property type="match status" value="1"/>
</dbReference>
<evidence type="ECO:0000256" key="5">
    <source>
        <dbReference type="ARBA" id="ARBA00023014"/>
    </source>
</evidence>
<evidence type="ECO:0000313" key="10">
    <source>
        <dbReference type="Proteomes" id="UP000294225"/>
    </source>
</evidence>
<evidence type="ECO:0000256" key="7">
    <source>
        <dbReference type="RuleBase" id="RU362132"/>
    </source>
</evidence>
<dbReference type="InterPro" id="IPR029061">
    <property type="entry name" value="THDP-binding"/>
</dbReference>
<dbReference type="AlphaFoldDB" id="A0A4R0J4B7"/>
<keyword evidence="4" id="KW-0408">Iron</keyword>
<dbReference type="InterPro" id="IPR036922">
    <property type="entry name" value="Rieske_2Fe-2S_sf"/>
</dbReference>
<dbReference type="InterPro" id="IPR047211">
    <property type="entry name" value="POXB-like"/>
</dbReference>
<dbReference type="Proteomes" id="UP000294225">
    <property type="component" value="Unassembled WGS sequence"/>
</dbReference>
<dbReference type="SUPFAM" id="SSF52467">
    <property type="entry name" value="DHS-like NAD/FAD-binding domain"/>
    <property type="match status" value="1"/>
</dbReference>
<gene>
    <name evidence="9" type="ORF">E0H92_01045</name>
</gene>
<dbReference type="InterPro" id="IPR012001">
    <property type="entry name" value="Thiamin_PyroP_enz_TPP-bd_dom"/>
</dbReference>
<comment type="similarity">
    <text evidence="1 7">Belongs to the TPP enzyme family.</text>
</comment>
<evidence type="ECO:0000256" key="2">
    <source>
        <dbReference type="ARBA" id="ARBA00022714"/>
    </source>
</evidence>
<keyword evidence="3" id="KW-0479">Metal-binding</keyword>
<dbReference type="GO" id="GO:0051537">
    <property type="term" value="F:2 iron, 2 sulfur cluster binding"/>
    <property type="evidence" value="ECO:0007669"/>
    <property type="project" value="UniProtKB-KW"/>
</dbReference>
<dbReference type="Gene3D" id="3.40.50.970">
    <property type="match status" value="2"/>
</dbReference>